<dbReference type="UCSC" id="uc060scv.1">
    <property type="organism name" value="human"/>
</dbReference>
<dbReference type="Gene3D" id="3.30.230.10">
    <property type="match status" value="1"/>
</dbReference>
<keyword evidence="2 3" id="KW-0720">Serine protease</keyword>
<organism evidence="6 7">
    <name type="scientific">Homo sapiens</name>
    <name type="common">Human</name>
    <dbReference type="NCBI Taxonomy" id="9606"/>
    <lineage>
        <taxon>Eukaryota</taxon>
        <taxon>Metazoa</taxon>
        <taxon>Chordata</taxon>
        <taxon>Craniata</taxon>
        <taxon>Vertebrata</taxon>
        <taxon>Euteleostomi</taxon>
        <taxon>Mammalia</taxon>
        <taxon>Eutheria</taxon>
        <taxon>Euarchontoglires</taxon>
        <taxon>Primates</taxon>
        <taxon>Haplorrhini</taxon>
        <taxon>Catarrhini</taxon>
        <taxon>Hominidae</taxon>
        <taxon>Homo</taxon>
    </lineage>
</organism>
<dbReference type="GeneTree" id="ENSGT00530000063553"/>
<dbReference type="MassIVE" id="K7ERR6"/>
<dbReference type="OrthoDB" id="2411602at2759"/>
<feature type="active site" evidence="3">
    <location>
        <position position="178"/>
    </location>
</feature>
<dbReference type="Ensembl" id="ENST00000589473.1">
    <property type="protein sequence ID" value="ENSP00000468379.1"/>
    <property type="gene ID" value="ENSG00000196365.13"/>
</dbReference>
<feature type="active site" evidence="3">
    <location>
        <position position="135"/>
    </location>
</feature>
<dbReference type="PANTHER" id="PTHR43718:SF2">
    <property type="entry name" value="LON PROTEASE HOMOLOG, MITOCHONDRIAL"/>
    <property type="match status" value="1"/>
</dbReference>
<evidence type="ECO:0000256" key="2">
    <source>
        <dbReference type="ARBA" id="ARBA00022825"/>
    </source>
</evidence>
<feature type="domain" description="Lon proteolytic" evidence="5">
    <location>
        <begin position="39"/>
        <end position="187"/>
    </location>
</feature>
<dbReference type="InterPro" id="IPR020568">
    <property type="entry name" value="Ribosomal_Su5_D2-typ_SF"/>
</dbReference>
<reference evidence="6" key="6">
    <citation type="submission" date="2025-08" db="UniProtKB">
        <authorList>
            <consortium name="Ensembl"/>
        </authorList>
    </citation>
    <scope>IDENTIFICATION</scope>
</reference>
<dbReference type="SUPFAM" id="SSF54211">
    <property type="entry name" value="Ribosomal protein S5 domain 2-like"/>
    <property type="match status" value="1"/>
</dbReference>
<dbReference type="Antibodypedia" id="811">
    <property type="antibodies" value="300 antibodies from 30 providers"/>
</dbReference>
<dbReference type="Ensembl" id="ENST00000589473.1">
    <property type="protein sequence ID" value="ENSP00000468379.1"/>
    <property type="gene ID" value="ENSG00000196365.12"/>
</dbReference>
<reference evidence="6 7" key="2">
    <citation type="journal article" date="2004" name="Nature">
        <title>The DNA sequence and biology of human chromosome 19.</title>
        <authorList>
            <person name="Grimwood J."/>
            <person name="Gordon L.A."/>
            <person name="Olsen A."/>
            <person name="Terry A."/>
            <person name="Schmutz J."/>
            <person name="Lamerdin J."/>
            <person name="Hellsten U."/>
            <person name="Goodstein D."/>
            <person name="Couronne O."/>
            <person name="Tran-Gyamfi M."/>
            <person name="Aerts A."/>
            <person name="Altherr M."/>
            <person name="Ashworth L."/>
            <person name="Bajorek E."/>
            <person name="Black S."/>
            <person name="Branscomb E."/>
            <person name="Caenepeel S."/>
            <person name="Carrano A."/>
            <person name="Caoile C."/>
            <person name="Chan Y.M."/>
            <person name="Christensen M."/>
            <person name="Cleland C.A."/>
            <person name="Copeland A."/>
            <person name="Dalin E."/>
            <person name="Dehal P."/>
            <person name="Denys M."/>
            <person name="Detter J.C."/>
            <person name="Escobar J."/>
            <person name="Flowers D."/>
            <person name="Fotopulos D."/>
            <person name="Garcia C."/>
            <person name="Georgescu A.M."/>
            <person name="Glavina T."/>
            <person name="Gomez M."/>
            <person name="Gonzales E."/>
            <person name="Groza M."/>
            <person name="Hammon N."/>
            <person name="Hawkins T."/>
            <person name="Haydu L."/>
            <person name="Ho I."/>
            <person name="Huang W."/>
            <person name="Israni S."/>
            <person name="Jett J."/>
            <person name="Kadner K."/>
            <person name="Kimball H."/>
            <person name="Kobayashi A."/>
            <person name="Larionov V."/>
            <person name="Leem S.H."/>
            <person name="Lopez F."/>
            <person name="Lou Y."/>
            <person name="Lowry S."/>
            <person name="Malfatti S."/>
            <person name="Martinez D."/>
            <person name="McCready P."/>
            <person name="Medina C."/>
            <person name="Morgan J."/>
            <person name="Nelson K."/>
            <person name="Nolan M."/>
            <person name="Ovcharenko I."/>
            <person name="Pitluck S."/>
            <person name="Pollard M."/>
            <person name="Popkie A.P."/>
            <person name="Predki P."/>
            <person name="Quan G."/>
            <person name="Ramirez L."/>
            <person name="Rash S."/>
            <person name="Retterer J."/>
            <person name="Rodriguez A."/>
            <person name="Rogers S."/>
            <person name="Salamov A."/>
            <person name="Salazar A."/>
            <person name="She X."/>
            <person name="Smith D."/>
            <person name="Slezak T."/>
            <person name="Solovyev V."/>
            <person name="Thayer N."/>
            <person name="Tice H."/>
            <person name="Tsai M."/>
            <person name="Ustaszewska A."/>
            <person name="Vo N."/>
            <person name="Wagner M."/>
            <person name="Wheeler J."/>
            <person name="Wu K."/>
            <person name="Xie G."/>
            <person name="Yang J."/>
            <person name="Dubchak I."/>
            <person name="Furey T.S."/>
            <person name="DeJong P."/>
            <person name="Dickson M."/>
            <person name="Gordon D."/>
            <person name="Eichler E.E."/>
            <person name="Pennacchio L.A."/>
            <person name="Richardson P."/>
            <person name="Stubbs L."/>
            <person name="Rokhsar D.S."/>
            <person name="Myers R.M."/>
            <person name="Rubin E.M."/>
            <person name="Lucas S.M."/>
        </authorList>
    </citation>
    <scope>NUCLEOTIDE SEQUENCE [LARGE SCALE GENOMIC DNA]</scope>
</reference>
<dbReference type="PRINTS" id="PR00830">
    <property type="entry name" value="ENDOLAPTASE"/>
</dbReference>
<comment type="similarity">
    <text evidence="3">Belongs to the peptidase S16 family.</text>
</comment>
<dbReference type="InterPro" id="IPR014721">
    <property type="entry name" value="Ribsml_uS5_D2-typ_fold_subgr"/>
</dbReference>
<reference evidence="6 7" key="3">
    <citation type="journal article" date="2004" name="Nature">
        <title>Finishing the euchromatic sequence of the human genome.</title>
        <authorList>
            <consortium name="International Human Genome Sequencing Consortium"/>
        </authorList>
    </citation>
    <scope>NUCLEOTIDE SEQUENCE [LARGE SCALE GENOMIC DNA]</scope>
</reference>
<reference evidence="11" key="5">
    <citation type="journal article" date="2015" name="Proteomics">
        <title>N-terminome analysis of the human mitochondrial proteome.</title>
        <authorList>
            <person name="Vaca Jacome A.S."/>
            <person name="Rabilloud T."/>
            <person name="Schaeffer-Reiss C."/>
            <person name="Rompais M."/>
            <person name="Ayoub D."/>
            <person name="Lane L."/>
            <person name="Bairoch A."/>
            <person name="Van Dorsselaer A."/>
            <person name="Carapito C."/>
        </authorList>
    </citation>
    <scope>IDENTIFICATION BY MASS SPECTROMETRY [LARGE SCALE ANALYSIS]</scope>
</reference>
<evidence type="ECO:0007829" key="11">
    <source>
        <dbReference type="PubMed" id="25944712"/>
    </source>
</evidence>
<feature type="region of interest" description="Disordered" evidence="4">
    <location>
        <begin position="191"/>
        <end position="264"/>
    </location>
</feature>
<feature type="non-terminal residue" evidence="6">
    <location>
        <position position="1"/>
    </location>
</feature>
<evidence type="ECO:0000313" key="6">
    <source>
        <dbReference type="Ensembl" id="ENSP00000468379.1"/>
    </source>
</evidence>
<evidence type="ECO:0007829" key="10">
    <source>
        <dbReference type="PubMed" id="21269460"/>
    </source>
</evidence>
<dbReference type="GO" id="GO:0030163">
    <property type="term" value="P:protein catabolic process"/>
    <property type="evidence" value="ECO:0007669"/>
    <property type="project" value="InterPro"/>
</dbReference>
<dbReference type="InterPro" id="IPR008268">
    <property type="entry name" value="Peptidase_S16_AS"/>
</dbReference>
<evidence type="ECO:0000256" key="3">
    <source>
        <dbReference type="PROSITE-ProRule" id="PRU01122"/>
    </source>
</evidence>
<dbReference type="EMBL" id="AC011499">
    <property type="status" value="NOT_ANNOTATED_CDS"/>
    <property type="molecule type" value="Genomic_DNA"/>
</dbReference>
<dbReference type="PROSITE" id="PS51786">
    <property type="entry name" value="LON_PROTEOLYTIC"/>
    <property type="match status" value="1"/>
</dbReference>
<feature type="compositionally biased region" description="Basic and acidic residues" evidence="4">
    <location>
        <begin position="196"/>
        <end position="210"/>
    </location>
</feature>
<dbReference type="AlphaFoldDB" id="K7ERR6"/>
<dbReference type="OpenTargets" id="ENSG00000196365"/>
<name>K7ERR6_HUMAN</name>
<keyword evidence="7" id="KW-1185">Reference proteome</keyword>
<dbReference type="HOGENOM" id="CLU_1055723_0_0_1"/>
<dbReference type="VEuPathDB" id="HostDB:ENSG00000196365"/>
<dbReference type="GO" id="GO:0005524">
    <property type="term" value="F:ATP binding"/>
    <property type="evidence" value="ECO:0007669"/>
    <property type="project" value="InterPro"/>
</dbReference>
<reference evidence="6 7" key="1">
    <citation type="journal article" date="2001" name="Nature">
        <title>Initial sequencing and analysis of the human genome.</title>
        <authorList>
            <consortium name="International Human Genome Sequencing Consortium"/>
            <person name="Lander E.S."/>
            <person name="Linton L.M."/>
            <person name="Birren B."/>
            <person name="Nusbaum C."/>
            <person name="Zody M.C."/>
            <person name="Baldwin J."/>
            <person name="Devon K."/>
            <person name="Dewar K."/>
            <person name="Doyle M."/>
            <person name="FitzHugh W."/>
            <person name="Funke R."/>
            <person name="Gage D."/>
            <person name="Harris K."/>
            <person name="Heaford A."/>
            <person name="Howland J."/>
            <person name="Kann L."/>
            <person name="Lehoczky J."/>
            <person name="LeVine R."/>
            <person name="McEwan P."/>
            <person name="McKernan K."/>
            <person name="Meldrim J."/>
            <person name="Mesirov J.P."/>
            <person name="Miranda C."/>
            <person name="Morris W."/>
            <person name="Naylor J."/>
            <person name="Raymond C."/>
            <person name="Rosetti M."/>
            <person name="Santos R."/>
            <person name="Sheridan A."/>
            <person name="Sougnez C."/>
            <person name="Stange-Thomann N."/>
            <person name="Stojanovic N."/>
            <person name="Subramanian A."/>
            <person name="Wyman D."/>
            <person name="Rogers J."/>
            <person name="Sulston J."/>
            <person name="Ainscough R."/>
            <person name="Beck S."/>
            <person name="Bentley D."/>
            <person name="Burton J."/>
            <person name="Clee C."/>
            <person name="Carter N."/>
            <person name="Coulson A."/>
            <person name="Deadman R."/>
            <person name="Deloukas P."/>
            <person name="Dunham A."/>
            <person name="Dunham I."/>
            <person name="Durbin R."/>
            <person name="French L."/>
            <person name="Grafham D."/>
            <person name="Gregory S."/>
            <person name="Hubbard T."/>
            <person name="Humphray S."/>
            <person name="Hunt A."/>
            <person name="Jones M."/>
            <person name="Lloyd C."/>
            <person name="McMurray A."/>
            <person name="Matthews L."/>
            <person name="Mercer S."/>
            <person name="Milne S."/>
            <person name="Mullikin J.C."/>
            <person name="Mungall A."/>
            <person name="Plumb R."/>
            <person name="Ross M."/>
            <person name="Shownkeen R."/>
            <person name="Sims S."/>
            <person name="Waterston R.H."/>
            <person name="Wilson R.K."/>
            <person name="Hillier L.W."/>
            <person name="McPherson J.D."/>
            <person name="Marra M.A."/>
            <person name="Mardis E.R."/>
            <person name="Fulton L.A."/>
            <person name="Chinwalla A.T."/>
            <person name="Pepin K.H."/>
            <person name="Gish W.R."/>
            <person name="Chissoe S.L."/>
            <person name="Wendl M.C."/>
            <person name="Delehaunty K.D."/>
            <person name="Miner T.L."/>
            <person name="Delehaunty A."/>
            <person name="Kramer J.B."/>
            <person name="Cook L.L."/>
            <person name="Fulton R.S."/>
            <person name="Johnson D.L."/>
            <person name="Minx P.J."/>
            <person name="Clifton S.W."/>
            <person name="Hawkins T."/>
            <person name="Branscomb E."/>
            <person name="Predki P."/>
            <person name="Richardson P."/>
            <person name="Wenning S."/>
            <person name="Slezak T."/>
            <person name="Doggett N."/>
            <person name="Cheng J.F."/>
            <person name="Olsen A."/>
            <person name="Lucas S."/>
            <person name="Elkin C."/>
            <person name="Uberbacher E."/>
            <person name="Frazier M."/>
            <person name="Gibbs R.A."/>
            <person name="Muzny D.M."/>
            <person name="Scherer S.E."/>
            <person name="Bouck J.B."/>
            <person name="Sodergren E.J."/>
            <person name="Worley K.C."/>
            <person name="Rives C.M."/>
            <person name="Gorrell J.H."/>
            <person name="Metzker M.L."/>
            <person name="Naylor S.L."/>
            <person name="Kucherlapati R.S."/>
            <person name="Nelson D.L."/>
            <person name="Weinstock G.M."/>
            <person name="Sakaki Y."/>
            <person name="Fujiyama A."/>
            <person name="Hattori M."/>
            <person name="Yada T."/>
            <person name="Toyoda A."/>
            <person name="Itoh T."/>
            <person name="Kawagoe C."/>
            <person name="Watanabe H."/>
            <person name="Totoki Y."/>
            <person name="Taylor T."/>
            <person name="Weissenbach J."/>
            <person name="Heilig R."/>
            <person name="Saurin W."/>
            <person name="Artiguenave F."/>
            <person name="Brottier P."/>
            <person name="Bruls T."/>
            <person name="Pelletier E."/>
            <person name="Robert C."/>
            <person name="Wincker P."/>
            <person name="Smith D.R."/>
            <person name="Doucette-Stamm L."/>
            <person name="Rubenfield M."/>
            <person name="Weinstock K."/>
            <person name="Lee H.M."/>
            <person name="Dubois J."/>
            <person name="Rosenthal A."/>
            <person name="Platzer M."/>
            <person name="Nyakatura G."/>
            <person name="Taudien S."/>
            <person name="Rump A."/>
            <person name="Yang H."/>
            <person name="Yu J."/>
            <person name="Wang J."/>
            <person name="Huang G."/>
            <person name="Gu J."/>
            <person name="Hood L."/>
            <person name="Rowen L."/>
            <person name="Madan A."/>
            <person name="Qin S."/>
            <person name="Davis R.W."/>
            <person name="Federspiel N.A."/>
            <person name="Abola A.P."/>
            <person name="Proctor M.J."/>
            <person name="Myers R.M."/>
            <person name="Schmutz J."/>
            <person name="Dickson M."/>
            <person name="Grimwood J."/>
            <person name="Cox D.R."/>
            <person name="Olson M.V."/>
            <person name="Kaul R."/>
            <person name="Raymond C."/>
            <person name="Shimizu N."/>
            <person name="Kawasaki K."/>
            <person name="Minoshima S."/>
            <person name="Evans G.A."/>
            <person name="Athanasiou M."/>
            <person name="Schultz R."/>
            <person name="Roe B.A."/>
            <person name="Chen F."/>
            <person name="Pan H."/>
            <person name="Ramser J."/>
            <person name="Lehrach H."/>
            <person name="Reinhardt R."/>
            <person name="McCombie W.R."/>
            <person name="de la Bastide M."/>
            <person name="Dedhia N."/>
            <person name="Blocker H."/>
            <person name="Hornischer K."/>
            <person name="Nordsiek G."/>
            <person name="Agarwala R."/>
            <person name="Aravind L."/>
            <person name="Bailey J.A."/>
            <person name="Bateman A."/>
            <person name="Batzoglou S."/>
            <person name="Birney E."/>
            <person name="Bork P."/>
            <person name="Brown D.G."/>
            <person name="Burge C.B."/>
            <person name="Cerutti L."/>
            <person name="Chen H.C."/>
            <person name="Church D."/>
            <person name="Clamp M."/>
            <person name="Copley R.R."/>
            <person name="Doerks T."/>
            <person name="Eddy S.R."/>
            <person name="Eichler E.E."/>
            <person name="Furey T.S."/>
            <person name="Galagan J."/>
            <person name="Gilbert J.G."/>
            <person name="Harmon C."/>
            <person name="Hayashizaki Y."/>
            <person name="Haussler D."/>
            <person name="Hermjakob H."/>
            <person name="Hokamp K."/>
            <person name="Jang W."/>
            <person name="Johnson L.S."/>
            <person name="Jones T.A."/>
            <person name="Kasif S."/>
            <person name="Kaspryzk A."/>
            <person name="Kennedy S."/>
            <person name="Kent W.J."/>
            <person name="Kitts P."/>
            <person name="Koonin E.V."/>
            <person name="Korf I."/>
            <person name="Kulp D."/>
            <person name="Lancet D."/>
            <person name="Lowe T.M."/>
            <person name="McLysaght A."/>
            <person name="Mikkelsen T."/>
            <person name="Moran J.V."/>
            <person name="Mulder N."/>
            <person name="Pollara V.J."/>
            <person name="Ponting C.P."/>
            <person name="Schuler G."/>
            <person name="Schultz J."/>
            <person name="Slater G."/>
            <person name="Smit A.F."/>
            <person name="Stupka E."/>
            <person name="Szustakowski J."/>
            <person name="Thierry-Mieg D."/>
            <person name="Thierry-Mieg J."/>
            <person name="Wagner L."/>
            <person name="Wallis J."/>
            <person name="Wheeler R."/>
            <person name="Williams A."/>
            <person name="Wolf Y.I."/>
            <person name="Wolfe K.H."/>
            <person name="Yang S.P."/>
            <person name="Yeh R.F."/>
            <person name="Collins F."/>
            <person name="Guyer M.S."/>
            <person name="Peterson J."/>
            <person name="Felsenfeld A."/>
            <person name="Wetterstrand K.A."/>
            <person name="Patrinos A."/>
            <person name="Morgan M.J."/>
            <person name="de Jong P."/>
            <person name="Catanese J.J."/>
            <person name="Osoegawa K."/>
            <person name="Shizuya H."/>
            <person name="Choi S."/>
            <person name="Chen Y.J."/>
        </authorList>
    </citation>
    <scope>NUCLEOTIDE SEQUENCE [LARGE SCALE GENOMIC DNA]</scope>
</reference>
<evidence type="ECO:0000256" key="4">
    <source>
        <dbReference type="SAM" id="MobiDB-lite"/>
    </source>
</evidence>
<proteinExistence type="evidence at protein level"/>
<dbReference type="InterPro" id="IPR027065">
    <property type="entry name" value="Lon_Prtase"/>
</dbReference>
<gene>
    <name evidence="6" type="primary">LONP1</name>
</gene>
<evidence type="ECO:0007829" key="8">
    <source>
        <dbReference type="PeptideAtlas" id="K7ERR6"/>
    </source>
</evidence>
<dbReference type="InterPro" id="IPR008269">
    <property type="entry name" value="Lon_proteolytic"/>
</dbReference>
<accession>K7ERR6</accession>
<dbReference type="ChiTaRS" id="LONP1">
    <property type="organism name" value="human"/>
</dbReference>
<dbReference type="GO" id="GO:0006508">
    <property type="term" value="P:proteolysis"/>
    <property type="evidence" value="ECO:0007669"/>
    <property type="project" value="UniProtKB-KW"/>
</dbReference>
<keyword evidence="3" id="KW-0645">Protease</keyword>
<dbReference type="Bgee" id="ENSG00000196365">
    <property type="expression patterns" value="Expressed in right adrenal gland and 193 other cell types or tissues"/>
</dbReference>
<dbReference type="GO" id="GO:0004252">
    <property type="term" value="F:serine-type endopeptidase activity"/>
    <property type="evidence" value="ECO:0007669"/>
    <property type="project" value="UniProtKB-UniRule"/>
</dbReference>
<dbReference type="MEROPS" id="S16.002"/>
<dbReference type="SMR" id="K7ERR6"/>
<protein>
    <submittedName>
        <fullName evidence="6">Lon peptidase 1, mitochondrial</fullName>
    </submittedName>
</protein>
<sequence>RKSAYKIVSGEAESVEVTPENLQDFVGKPVFTVERMYDVTPPGVVMGLAWTAMGGSTLFVETSLRRPQDKDAKGDKDGSLEVTGQLGEVMKESARIAYTFARAFLMQHAPANDYLVTSHIHLHVPEGATPKDGPSAGCTIVTALLSLAMGRPVRQNLAMTGEVSLTGKILPVGGIKEKTIAAQAGLTLTLPPGQARRGDVHRPASREQEGLLRPGSLHHRGPGGALRGTLPGDLRHRLPGRAGRGAGRGTVTATPGLQAADVRP</sequence>
<dbReference type="Proteomes" id="UP000005640">
    <property type="component" value="Chromosome 19"/>
</dbReference>
<keyword evidence="1 3" id="KW-0378">Hydrolase</keyword>
<dbReference type="FunFam" id="3.30.230.10:FF:000015">
    <property type="entry name" value="Lon protease homolog, mitochondrial"/>
    <property type="match status" value="1"/>
</dbReference>
<evidence type="ECO:0007829" key="9">
    <source>
        <dbReference type="ProteomicsDB" id="K7ERR6"/>
    </source>
</evidence>
<keyword evidence="8 9" id="KW-1267">Proteomics identification</keyword>
<dbReference type="PANTHER" id="PTHR43718">
    <property type="entry name" value="LON PROTEASE"/>
    <property type="match status" value="1"/>
</dbReference>
<dbReference type="Pfam" id="PF05362">
    <property type="entry name" value="Lon_C"/>
    <property type="match status" value="1"/>
</dbReference>
<feature type="non-terminal residue" evidence="6">
    <location>
        <position position="264"/>
    </location>
</feature>
<reference evidence="6" key="7">
    <citation type="submission" date="2025-09" db="UniProtKB">
        <authorList>
            <consortium name="Ensembl"/>
        </authorList>
    </citation>
    <scope>IDENTIFICATION</scope>
</reference>
<evidence type="ECO:0000313" key="7">
    <source>
        <dbReference type="Proteomes" id="UP000005640"/>
    </source>
</evidence>
<evidence type="ECO:0000259" key="5">
    <source>
        <dbReference type="PROSITE" id="PS51786"/>
    </source>
</evidence>
<dbReference type="HGNC" id="HGNC:9479">
    <property type="gene designation" value="LONP1"/>
</dbReference>
<dbReference type="PROSITE" id="PS01046">
    <property type="entry name" value="LON_SER"/>
    <property type="match status" value="1"/>
</dbReference>
<reference evidence="10" key="4">
    <citation type="journal article" date="2011" name="BMC Syst. Biol.">
        <title>Initial characterization of the human central proteome.</title>
        <authorList>
            <person name="Burkard T.R."/>
            <person name="Planyavsky M."/>
            <person name="Kaupe I."/>
            <person name="Breitwieser F.P."/>
            <person name="Burckstummer T."/>
            <person name="Bennett K.L."/>
            <person name="Superti-Furga G."/>
            <person name="Colinge J."/>
        </authorList>
    </citation>
    <scope>IDENTIFICATION BY MASS SPECTROMETRY [LARGE SCALE ANALYSIS]</scope>
</reference>
<dbReference type="GO" id="GO:0004176">
    <property type="term" value="F:ATP-dependent peptidase activity"/>
    <property type="evidence" value="ECO:0007669"/>
    <property type="project" value="UniProtKB-UniRule"/>
</dbReference>
<dbReference type="ExpressionAtlas" id="K7ERR6">
    <property type="expression patterns" value="baseline and differential"/>
</dbReference>
<evidence type="ECO:0000256" key="1">
    <source>
        <dbReference type="ARBA" id="ARBA00022801"/>
    </source>
</evidence>